<gene>
    <name evidence="2" type="ORF">EDB92DRAFT_1813148</name>
</gene>
<sequence>MSDTLATTRVATCSSNATTHPGLVDATPKQKYGEKSKKQQAKEWKEEEARKKKDVICKIGDIEERMAENKMLLLTKDTDIMDPKDIEGTDDKVATDTNALEKPPKKKAKPDKVPLHDSISQEIDDPLSVAKGQKRKQIIISDNDDTASEGKGKKTSRFGTMTWIKTILLIERGRENHISMNKRTTQSPPGTLTPRSKTGEKSQPSNQVCNDNIMEIADGPLPEHDETKGPEHNFAIKSPLKGRKCITSLPIVKLKDSHITKASHKRPRNGELPEEWMEDGTWHKTVIPTLFCWASVQPNPWVIPDVKVIAALETICRAIFSDSEVIEEVISPTSTAVHLV</sequence>
<feature type="compositionally biased region" description="Basic and acidic residues" evidence="1">
    <location>
        <begin position="221"/>
        <end position="231"/>
    </location>
</feature>
<proteinExistence type="predicted"/>
<protein>
    <submittedName>
        <fullName evidence="2">Uncharacterized protein</fullName>
    </submittedName>
</protein>
<dbReference type="Proteomes" id="UP001201163">
    <property type="component" value="Unassembled WGS sequence"/>
</dbReference>
<dbReference type="EMBL" id="JAKELL010000004">
    <property type="protein sequence ID" value="KAH8999403.1"/>
    <property type="molecule type" value="Genomic_DNA"/>
</dbReference>
<name>A0AAD4QHB2_9AGAM</name>
<feature type="region of interest" description="Disordered" evidence="1">
    <location>
        <begin position="178"/>
        <end position="208"/>
    </location>
</feature>
<feature type="compositionally biased region" description="Polar residues" evidence="1">
    <location>
        <begin position="1"/>
        <end position="19"/>
    </location>
</feature>
<comment type="caution">
    <text evidence="2">The sequence shown here is derived from an EMBL/GenBank/DDBJ whole genome shotgun (WGS) entry which is preliminary data.</text>
</comment>
<accession>A0AAD4QHB2</accession>
<feature type="region of interest" description="Disordered" evidence="1">
    <location>
        <begin position="1"/>
        <end position="50"/>
    </location>
</feature>
<organism evidence="2 3">
    <name type="scientific">Lactarius akahatsu</name>
    <dbReference type="NCBI Taxonomy" id="416441"/>
    <lineage>
        <taxon>Eukaryota</taxon>
        <taxon>Fungi</taxon>
        <taxon>Dikarya</taxon>
        <taxon>Basidiomycota</taxon>
        <taxon>Agaricomycotina</taxon>
        <taxon>Agaricomycetes</taxon>
        <taxon>Russulales</taxon>
        <taxon>Russulaceae</taxon>
        <taxon>Lactarius</taxon>
    </lineage>
</organism>
<feature type="compositionally biased region" description="Basic and acidic residues" evidence="1">
    <location>
        <begin position="31"/>
        <end position="50"/>
    </location>
</feature>
<feature type="region of interest" description="Disordered" evidence="1">
    <location>
        <begin position="216"/>
        <end position="235"/>
    </location>
</feature>
<feature type="region of interest" description="Disordered" evidence="1">
    <location>
        <begin position="81"/>
        <end position="121"/>
    </location>
</feature>
<evidence type="ECO:0000313" key="3">
    <source>
        <dbReference type="Proteomes" id="UP001201163"/>
    </source>
</evidence>
<keyword evidence="3" id="KW-1185">Reference proteome</keyword>
<reference evidence="2" key="1">
    <citation type="submission" date="2022-01" db="EMBL/GenBank/DDBJ databases">
        <title>Comparative genomics reveals a dynamic genome evolution in the ectomycorrhizal milk-cap (Lactarius) mushrooms.</title>
        <authorList>
            <consortium name="DOE Joint Genome Institute"/>
            <person name="Lebreton A."/>
            <person name="Tang N."/>
            <person name="Kuo A."/>
            <person name="LaButti K."/>
            <person name="Drula E."/>
            <person name="Barry K."/>
            <person name="Clum A."/>
            <person name="Lipzen A."/>
            <person name="Mousain D."/>
            <person name="Ng V."/>
            <person name="Wang R."/>
            <person name="Wang X."/>
            <person name="Dai Y."/>
            <person name="Henrissat B."/>
            <person name="Grigoriev I.V."/>
            <person name="Guerin-Laguette A."/>
            <person name="Yu F."/>
            <person name="Martin F.M."/>
        </authorList>
    </citation>
    <scope>NUCLEOTIDE SEQUENCE</scope>
    <source>
        <strain evidence="2">QP</strain>
    </source>
</reference>
<evidence type="ECO:0000313" key="2">
    <source>
        <dbReference type="EMBL" id="KAH8999403.1"/>
    </source>
</evidence>
<evidence type="ECO:0000256" key="1">
    <source>
        <dbReference type="SAM" id="MobiDB-lite"/>
    </source>
</evidence>
<dbReference type="AlphaFoldDB" id="A0AAD4QHB2"/>
<feature type="compositionally biased region" description="Basic and acidic residues" evidence="1">
    <location>
        <begin position="81"/>
        <end position="94"/>
    </location>
</feature>